<organism evidence="1">
    <name type="scientific">Megaviridae environmental sample</name>
    <dbReference type="NCBI Taxonomy" id="1737588"/>
    <lineage>
        <taxon>Viruses</taxon>
        <taxon>Varidnaviria</taxon>
        <taxon>Bamfordvirae</taxon>
        <taxon>Nucleocytoviricota</taxon>
        <taxon>Megaviricetes</taxon>
        <taxon>Imitervirales</taxon>
        <taxon>Mimiviridae</taxon>
        <taxon>environmental samples</taxon>
    </lineage>
</organism>
<evidence type="ECO:0000313" key="1">
    <source>
        <dbReference type="EMBL" id="QFG74854.1"/>
    </source>
</evidence>
<accession>A0A5J6VN79</accession>
<name>A0A5J6VN79_9VIRU</name>
<sequence>METRTIYLPQKLIVDISAVYNTDNIEVSFNWNRSYSELPYDKEKRDRMDGFTLEKNNIVIKLLKYLFLAKNNKSTAISLIEKYLTMEEMELNKHVIITPAHLYRTYLQDGLNILKKKTDFHLALIEVLELLWI</sequence>
<proteinExistence type="predicted"/>
<dbReference type="EMBL" id="MN448295">
    <property type="protein sequence ID" value="QFG74854.1"/>
    <property type="molecule type" value="Genomic_DNA"/>
</dbReference>
<protein>
    <submittedName>
        <fullName evidence="1">Uncharacterized protein</fullName>
    </submittedName>
</protein>
<reference evidence="1" key="1">
    <citation type="journal article" date="2019" name="Philos. Trans. R. Soc. Lond., B, Biol. Sci.">
        <title>Targeted metagenomic recovery of four divergent viruses reveals shared and distinctive characteristics of giant viruses of marine eukaryotes.</title>
        <authorList>
            <person name="Needham D.M."/>
            <person name="Poirier C."/>
            <person name="Hehenberger E."/>
            <person name="Jimenez V."/>
            <person name="Swalwell J.E."/>
            <person name="Santoro A.E."/>
            <person name="Worden A.Z."/>
        </authorList>
    </citation>
    <scope>NUCLEOTIDE SEQUENCE</scope>
    <source>
        <strain evidence="1">OPacV-421</strain>
    </source>
</reference>